<proteinExistence type="predicted"/>
<evidence type="ECO:0000313" key="2">
    <source>
        <dbReference type="Proteomes" id="UP000603463"/>
    </source>
</evidence>
<reference evidence="1" key="1">
    <citation type="journal article" date="2020" name="Environ. Microbiol.">
        <title>The novel and transferable erm(51) gene confers Macrolides, Lincosamides, and Streptogramins B (MLSB) resistance to clonal Rhodococcus equi in the environment.</title>
        <authorList>
            <person name="Huber L."/>
            <person name="Giguere S."/>
            <person name="Slovis N.M."/>
            <person name="Alvarez-Narvaez S."/>
            <person name="Hart K.A."/>
            <person name="Greiter M."/>
            <person name="Morris E.R.A."/>
            <person name="Cohen N.D."/>
        </authorList>
    </citation>
    <scope>NUCLEOTIDE SEQUENCE</scope>
    <source>
        <strain evidence="1">Lh_116_1</strain>
    </source>
</reference>
<organism evidence="1 2">
    <name type="scientific">Rhodococcus hoagii</name>
    <name type="common">Corynebacterium equii</name>
    <dbReference type="NCBI Taxonomy" id="43767"/>
    <lineage>
        <taxon>Bacteria</taxon>
        <taxon>Bacillati</taxon>
        <taxon>Actinomycetota</taxon>
        <taxon>Actinomycetes</taxon>
        <taxon>Mycobacteriales</taxon>
        <taxon>Nocardiaceae</taxon>
        <taxon>Prescottella</taxon>
    </lineage>
</organism>
<dbReference type="EMBL" id="WVBC01000002">
    <property type="protein sequence ID" value="NKT77312.1"/>
    <property type="molecule type" value="Genomic_DNA"/>
</dbReference>
<name>A0A9Q5EYK4_RHOHA</name>
<accession>A0A9Q5EYK4</accession>
<comment type="caution">
    <text evidence="1">The sequence shown here is derived from an EMBL/GenBank/DDBJ whole genome shotgun (WGS) entry which is preliminary data.</text>
</comment>
<sequence length="157" mass="17520">MTSELNTPLYQIDNYFFADDPDEDATDVLYHRESPADMWPVNTLNGCTAHYPDLENIRPAAVISLPQVTQVQNLGPHMRMYHTDTGIAIETKDEITLNQHIDNAAAAIAIKLERRKRDPNYLLTEKLTDTVAGGMAVETVAELLKRAEKAGLVKITV</sequence>
<dbReference type="Proteomes" id="UP000603463">
    <property type="component" value="Unassembled WGS sequence"/>
</dbReference>
<evidence type="ECO:0000313" key="1">
    <source>
        <dbReference type="EMBL" id="NKT77312.1"/>
    </source>
</evidence>
<protein>
    <submittedName>
        <fullName evidence="1">Uncharacterized protein</fullName>
    </submittedName>
</protein>
<gene>
    <name evidence="1" type="ORF">GS882_03665</name>
</gene>
<dbReference type="AlphaFoldDB" id="A0A9Q5EYK4"/>